<organism evidence="2 3">
    <name type="scientific">Aegilops tauschii subsp. strangulata</name>
    <name type="common">Goatgrass</name>
    <dbReference type="NCBI Taxonomy" id="200361"/>
    <lineage>
        <taxon>Eukaryota</taxon>
        <taxon>Viridiplantae</taxon>
        <taxon>Streptophyta</taxon>
        <taxon>Embryophyta</taxon>
        <taxon>Tracheophyta</taxon>
        <taxon>Spermatophyta</taxon>
        <taxon>Magnoliopsida</taxon>
        <taxon>Liliopsida</taxon>
        <taxon>Poales</taxon>
        <taxon>Poaceae</taxon>
        <taxon>BOP clade</taxon>
        <taxon>Pooideae</taxon>
        <taxon>Triticodae</taxon>
        <taxon>Triticeae</taxon>
        <taxon>Triticinae</taxon>
        <taxon>Aegilops</taxon>
    </lineage>
</organism>
<reference evidence="3" key="2">
    <citation type="journal article" date="2017" name="Nat. Plants">
        <title>The Aegilops tauschii genome reveals multiple impacts of transposons.</title>
        <authorList>
            <person name="Zhao G."/>
            <person name="Zou C."/>
            <person name="Li K."/>
            <person name="Wang K."/>
            <person name="Li T."/>
            <person name="Gao L."/>
            <person name="Zhang X."/>
            <person name="Wang H."/>
            <person name="Yang Z."/>
            <person name="Liu X."/>
            <person name="Jiang W."/>
            <person name="Mao L."/>
            <person name="Kong X."/>
            <person name="Jiao Y."/>
            <person name="Jia J."/>
        </authorList>
    </citation>
    <scope>NUCLEOTIDE SEQUENCE [LARGE SCALE GENOMIC DNA]</scope>
    <source>
        <strain evidence="3">cv. AL8/78</strain>
    </source>
</reference>
<accession>A0A453FTM2</accession>
<proteinExistence type="predicted"/>
<reference evidence="2" key="5">
    <citation type="journal article" date="2021" name="G3 (Bethesda)">
        <title>Aegilops tauschii genome assembly Aet v5.0 features greater sequence contiguity and improved annotation.</title>
        <authorList>
            <person name="Wang L."/>
            <person name="Zhu T."/>
            <person name="Rodriguez J.C."/>
            <person name="Deal K.R."/>
            <person name="Dubcovsky J."/>
            <person name="McGuire P.E."/>
            <person name="Lux T."/>
            <person name="Spannagl M."/>
            <person name="Mayer K.F.X."/>
            <person name="Baldrich P."/>
            <person name="Meyers B.C."/>
            <person name="Huo N."/>
            <person name="Gu Y.Q."/>
            <person name="Zhou H."/>
            <person name="Devos K.M."/>
            <person name="Bennetzen J.L."/>
            <person name="Unver T."/>
            <person name="Budak H."/>
            <person name="Gulick P.J."/>
            <person name="Galiba G."/>
            <person name="Kalapos B."/>
            <person name="Nelson D.R."/>
            <person name="Li P."/>
            <person name="You F.M."/>
            <person name="Luo M.C."/>
            <person name="Dvorak J."/>
        </authorList>
    </citation>
    <scope>NUCLEOTIDE SEQUENCE [LARGE SCALE GENOMIC DNA]</scope>
    <source>
        <strain evidence="2">cv. AL8/78</strain>
    </source>
</reference>
<reference evidence="2" key="4">
    <citation type="submission" date="2019-03" db="UniProtKB">
        <authorList>
            <consortium name="EnsemblPlants"/>
        </authorList>
    </citation>
    <scope>IDENTIFICATION</scope>
</reference>
<evidence type="ECO:0000256" key="1">
    <source>
        <dbReference type="SAM" id="MobiDB-lite"/>
    </source>
</evidence>
<name>A0A453FTM2_AEGTS</name>
<evidence type="ECO:0000313" key="2">
    <source>
        <dbReference type="EnsemblPlants" id="AET3Gv20773800.1"/>
    </source>
</evidence>
<feature type="compositionally biased region" description="Basic residues" evidence="1">
    <location>
        <begin position="25"/>
        <end position="43"/>
    </location>
</feature>
<evidence type="ECO:0000313" key="3">
    <source>
        <dbReference type="Proteomes" id="UP000015105"/>
    </source>
</evidence>
<feature type="region of interest" description="Disordered" evidence="1">
    <location>
        <begin position="1"/>
        <end position="257"/>
    </location>
</feature>
<feature type="compositionally biased region" description="Basic and acidic residues" evidence="1">
    <location>
        <begin position="189"/>
        <end position="201"/>
    </location>
</feature>
<feature type="compositionally biased region" description="Basic residues" evidence="1">
    <location>
        <begin position="207"/>
        <end position="223"/>
    </location>
</feature>
<feature type="compositionally biased region" description="Low complexity" evidence="1">
    <location>
        <begin position="109"/>
        <end position="131"/>
    </location>
</feature>
<feature type="compositionally biased region" description="Low complexity" evidence="1">
    <location>
        <begin position="161"/>
        <end position="184"/>
    </location>
</feature>
<reference evidence="3" key="1">
    <citation type="journal article" date="2014" name="Science">
        <title>Ancient hybridizations among the ancestral genomes of bread wheat.</title>
        <authorList>
            <consortium name="International Wheat Genome Sequencing Consortium,"/>
            <person name="Marcussen T."/>
            <person name="Sandve S.R."/>
            <person name="Heier L."/>
            <person name="Spannagl M."/>
            <person name="Pfeifer M."/>
            <person name="Jakobsen K.S."/>
            <person name="Wulff B.B."/>
            <person name="Steuernagel B."/>
            <person name="Mayer K.F."/>
            <person name="Olsen O.A."/>
        </authorList>
    </citation>
    <scope>NUCLEOTIDE SEQUENCE [LARGE SCALE GENOMIC DNA]</scope>
    <source>
        <strain evidence="3">cv. AL8/78</strain>
    </source>
</reference>
<keyword evidence="3" id="KW-1185">Reference proteome</keyword>
<sequence length="257" mass="28064">MLQLLQDTDPSHDQEHAGQPPTPTRMKKKHQHHHHSSLARNRRPQAGLETPLLAVSSQPSRGCAPGARTREAIAPPPSRAREPQLSPPRDPGSSAQIRSRSHQLPKAQPSTSTPATAGGASRAPASAASPGRRSRPRPRSAAAEIPPRHTLRHRAGALRKLPPLTSRPCSSSPSAPRRAPPLQRHPLRRPLDKASSREEGPSGRATPARRHHRRSRRRRRPRNRGVEGCLGRLGFPPEPPARAAREGEGKSFSHHHP</sequence>
<dbReference type="EnsemblPlants" id="AET3Gv20773800.1">
    <property type="protein sequence ID" value="AET3Gv20773800.1"/>
    <property type="gene ID" value="AET3Gv20773800"/>
</dbReference>
<dbReference type="Proteomes" id="UP000015105">
    <property type="component" value="Chromosome 3D"/>
</dbReference>
<dbReference type="AlphaFoldDB" id="A0A453FTM2"/>
<protein>
    <submittedName>
        <fullName evidence="2">Uncharacterized protein</fullName>
    </submittedName>
</protein>
<dbReference type="Gramene" id="AET3Gv20773800.1">
    <property type="protein sequence ID" value="AET3Gv20773800.1"/>
    <property type="gene ID" value="AET3Gv20773800"/>
</dbReference>
<reference evidence="2" key="3">
    <citation type="journal article" date="2017" name="Nature">
        <title>Genome sequence of the progenitor of the wheat D genome Aegilops tauschii.</title>
        <authorList>
            <person name="Luo M.C."/>
            <person name="Gu Y.Q."/>
            <person name="Puiu D."/>
            <person name="Wang H."/>
            <person name="Twardziok S.O."/>
            <person name="Deal K.R."/>
            <person name="Huo N."/>
            <person name="Zhu T."/>
            <person name="Wang L."/>
            <person name="Wang Y."/>
            <person name="McGuire P.E."/>
            <person name="Liu S."/>
            <person name="Long H."/>
            <person name="Ramasamy R.K."/>
            <person name="Rodriguez J.C."/>
            <person name="Van S.L."/>
            <person name="Yuan L."/>
            <person name="Wang Z."/>
            <person name="Xia Z."/>
            <person name="Xiao L."/>
            <person name="Anderson O.D."/>
            <person name="Ouyang S."/>
            <person name="Liang Y."/>
            <person name="Zimin A.V."/>
            <person name="Pertea G."/>
            <person name="Qi P."/>
            <person name="Bennetzen J.L."/>
            <person name="Dai X."/>
            <person name="Dawson M.W."/>
            <person name="Muller H.G."/>
            <person name="Kugler K."/>
            <person name="Rivarola-Duarte L."/>
            <person name="Spannagl M."/>
            <person name="Mayer K.F.X."/>
            <person name="Lu F.H."/>
            <person name="Bevan M.W."/>
            <person name="Leroy P."/>
            <person name="Li P."/>
            <person name="You F.M."/>
            <person name="Sun Q."/>
            <person name="Liu Z."/>
            <person name="Lyons E."/>
            <person name="Wicker T."/>
            <person name="Salzberg S.L."/>
            <person name="Devos K.M."/>
            <person name="Dvorak J."/>
        </authorList>
    </citation>
    <scope>NUCLEOTIDE SEQUENCE [LARGE SCALE GENOMIC DNA]</scope>
    <source>
        <strain evidence="2">cv. AL8/78</strain>
    </source>
</reference>